<dbReference type="Pfam" id="PF20789">
    <property type="entry name" value="4HBT_3C"/>
    <property type="match status" value="1"/>
</dbReference>
<dbReference type="Pfam" id="PF13622">
    <property type="entry name" value="4HBT_3"/>
    <property type="match status" value="1"/>
</dbReference>
<accession>A0A1S8DJR6</accession>
<dbReference type="InterPro" id="IPR029069">
    <property type="entry name" value="HotDog_dom_sf"/>
</dbReference>
<evidence type="ECO:0000259" key="1">
    <source>
        <dbReference type="Pfam" id="PF13622"/>
    </source>
</evidence>
<feature type="domain" description="Acyl-CoA thioesterase-like N-terminal HotDog" evidence="1">
    <location>
        <begin position="36"/>
        <end position="112"/>
    </location>
</feature>
<feature type="domain" description="Acyl-CoA thioesterase-like C-terminal" evidence="2">
    <location>
        <begin position="129"/>
        <end position="271"/>
    </location>
</feature>
<gene>
    <name evidence="3" type="ORF">BXT89_01595</name>
</gene>
<dbReference type="RefSeq" id="WP_083724001.1">
    <property type="nucleotide sequence ID" value="NZ_FOUD01000008.1"/>
</dbReference>
<comment type="caution">
    <text evidence="3">The sequence shown here is derived from an EMBL/GenBank/DDBJ whole genome shotgun (WGS) entry which is preliminary data.</text>
</comment>
<dbReference type="STRING" id="254161.SAMN05216256_10845"/>
<evidence type="ECO:0000259" key="2">
    <source>
        <dbReference type="Pfam" id="PF20789"/>
    </source>
</evidence>
<dbReference type="AlphaFoldDB" id="A0A1S8DJR6"/>
<evidence type="ECO:0000313" key="4">
    <source>
        <dbReference type="Proteomes" id="UP000242847"/>
    </source>
</evidence>
<dbReference type="InterPro" id="IPR042171">
    <property type="entry name" value="Acyl-CoA_hotdog"/>
</dbReference>
<dbReference type="InterPro" id="IPR049450">
    <property type="entry name" value="ACOT8-like_C"/>
</dbReference>
<keyword evidence="4" id="KW-1185">Reference proteome</keyword>
<dbReference type="EMBL" id="MUBC01000002">
    <property type="protein sequence ID" value="ONM45668.1"/>
    <property type="molecule type" value="Genomic_DNA"/>
</dbReference>
<name>A0A1S8DJR6_9GAMM</name>
<reference evidence="3 4" key="1">
    <citation type="submission" date="2017-01" db="EMBL/GenBank/DDBJ databases">
        <title>Draft genome sequence of Pseudomonas pachastrellae type strain CCUG 46540T from a deep sea.</title>
        <authorList>
            <person name="Gomila M."/>
            <person name="Mulet M."/>
            <person name="Lalucat J."/>
            <person name="Garcia-Valdes E."/>
        </authorList>
    </citation>
    <scope>NUCLEOTIDE SEQUENCE [LARGE SCALE GENOMIC DNA]</scope>
    <source>
        <strain evidence="3 4">CCUG 46540</strain>
    </source>
</reference>
<dbReference type="SUPFAM" id="SSF54637">
    <property type="entry name" value="Thioesterase/thiol ester dehydrase-isomerase"/>
    <property type="match status" value="2"/>
</dbReference>
<protein>
    <submittedName>
        <fullName evidence="3">Acyl-CoA thioesterase</fullName>
    </submittedName>
</protein>
<sequence>MTTPAPTSHAFDRAINLTAAGTNLFRGEVDDSFQNMVGPFGGVTAATLLNGALQHPERIGEPVSLTVNFAGPVQLGAFELEAIPLRTNRSTQHWLLLQKQGGEVVTSGTAFFATRRETWSEQQHEMPTAPAADSLPQLVRSERNWFRNYDFRYVSGLFDPSRSDTIEDADSETLLWTRDHPARPLDFASLTALGDVFAPRIFHRRQRFTPAGTVSLTHYFHADTEQLARAGDRHVLGHARATRMHNNYSDQVAHLWSDDGQLLLTTTQVAYFKE</sequence>
<dbReference type="Gene3D" id="2.40.160.210">
    <property type="entry name" value="Acyl-CoA thioesterase, double hotdog domain"/>
    <property type="match status" value="1"/>
</dbReference>
<dbReference type="InterPro" id="IPR049449">
    <property type="entry name" value="TesB_ACOT8-like_N"/>
</dbReference>
<dbReference type="Proteomes" id="UP000242847">
    <property type="component" value="Unassembled WGS sequence"/>
</dbReference>
<organism evidence="3 4">
    <name type="scientific">Halopseudomonas pachastrellae</name>
    <dbReference type="NCBI Taxonomy" id="254161"/>
    <lineage>
        <taxon>Bacteria</taxon>
        <taxon>Pseudomonadati</taxon>
        <taxon>Pseudomonadota</taxon>
        <taxon>Gammaproteobacteria</taxon>
        <taxon>Pseudomonadales</taxon>
        <taxon>Pseudomonadaceae</taxon>
        <taxon>Halopseudomonas</taxon>
    </lineage>
</organism>
<dbReference type="OrthoDB" id="4370297at2"/>
<proteinExistence type="predicted"/>
<evidence type="ECO:0000313" key="3">
    <source>
        <dbReference type="EMBL" id="ONM45668.1"/>
    </source>
</evidence>